<sequence>MLQSEPTPNFKDIKKYYPHYYAGRGKSGATVYYEDCGGIDVPALTGLGITVSDLVRHYVYMTEFCFTVLNPSPEAKTITVFDVNGVGVGDVKGKVLEFIKETTAIMQAHYPERSQCILVVNAPIWFSAIWSIVRVFVNERTQSKVSISSTRSSLAALSKHLDYEEIPEKYGGGKRWRNGEGGKDNGRWWSEEEIRFRDWVEVHGGVKHDQGDKERMERRVE</sequence>
<dbReference type="PANTHER" id="PTHR45657:SF61">
    <property type="entry name" value="CRAL-TRIO DOMAIN-CONTAINING PROTEIN"/>
    <property type="match status" value="1"/>
</dbReference>
<dbReference type="EMBL" id="BRYA01000159">
    <property type="protein sequence ID" value="GMI41866.1"/>
    <property type="molecule type" value="Genomic_DNA"/>
</dbReference>
<feature type="domain" description="CRAL-TRIO" evidence="1">
    <location>
        <begin position="9"/>
        <end position="178"/>
    </location>
</feature>
<name>A0A9W7GEH6_9STRA</name>
<reference evidence="3" key="1">
    <citation type="journal article" date="2023" name="Commun. Biol.">
        <title>Genome analysis of Parmales, the sister group of diatoms, reveals the evolutionary specialization of diatoms from phago-mixotrophs to photoautotrophs.</title>
        <authorList>
            <person name="Ban H."/>
            <person name="Sato S."/>
            <person name="Yoshikawa S."/>
            <person name="Yamada K."/>
            <person name="Nakamura Y."/>
            <person name="Ichinomiya M."/>
            <person name="Sato N."/>
            <person name="Blanc-Mathieu R."/>
            <person name="Endo H."/>
            <person name="Kuwata A."/>
            <person name="Ogata H."/>
        </authorList>
    </citation>
    <scope>NUCLEOTIDE SEQUENCE [LARGE SCALE GENOMIC DNA]</scope>
</reference>
<keyword evidence="3" id="KW-1185">Reference proteome</keyword>
<protein>
    <recommendedName>
        <fullName evidence="1">CRAL-TRIO domain-containing protein</fullName>
    </recommendedName>
</protein>
<comment type="caution">
    <text evidence="2">The sequence shown here is derived from an EMBL/GenBank/DDBJ whole genome shotgun (WGS) entry which is preliminary data.</text>
</comment>
<dbReference type="Pfam" id="PF00650">
    <property type="entry name" value="CRAL_TRIO"/>
    <property type="match status" value="1"/>
</dbReference>
<dbReference type="Gene3D" id="3.40.525.10">
    <property type="entry name" value="CRAL-TRIO lipid binding domain"/>
    <property type="match status" value="1"/>
</dbReference>
<dbReference type="CDD" id="cd00170">
    <property type="entry name" value="SEC14"/>
    <property type="match status" value="1"/>
</dbReference>
<dbReference type="AlphaFoldDB" id="A0A9W7GEH6"/>
<dbReference type="Proteomes" id="UP001165065">
    <property type="component" value="Unassembled WGS sequence"/>
</dbReference>
<dbReference type="PANTHER" id="PTHR45657">
    <property type="entry name" value="CRAL-TRIO DOMAIN-CONTAINING PROTEIN YKL091C-RELATED"/>
    <property type="match status" value="1"/>
</dbReference>
<proteinExistence type="predicted"/>
<dbReference type="PROSITE" id="PS50191">
    <property type="entry name" value="CRAL_TRIO"/>
    <property type="match status" value="1"/>
</dbReference>
<dbReference type="InterPro" id="IPR036865">
    <property type="entry name" value="CRAL-TRIO_dom_sf"/>
</dbReference>
<dbReference type="InterPro" id="IPR051026">
    <property type="entry name" value="PI/PC_transfer"/>
</dbReference>
<organism evidence="2 3">
    <name type="scientific">Triparma columacea</name>
    <dbReference type="NCBI Taxonomy" id="722753"/>
    <lineage>
        <taxon>Eukaryota</taxon>
        <taxon>Sar</taxon>
        <taxon>Stramenopiles</taxon>
        <taxon>Ochrophyta</taxon>
        <taxon>Bolidophyceae</taxon>
        <taxon>Parmales</taxon>
        <taxon>Triparmaceae</taxon>
        <taxon>Triparma</taxon>
    </lineage>
</organism>
<evidence type="ECO:0000313" key="2">
    <source>
        <dbReference type="EMBL" id="GMI41866.1"/>
    </source>
</evidence>
<accession>A0A9W7GEH6</accession>
<gene>
    <name evidence="2" type="ORF">TrCOL_g330</name>
</gene>
<dbReference type="SUPFAM" id="SSF52087">
    <property type="entry name" value="CRAL/TRIO domain"/>
    <property type="match status" value="1"/>
</dbReference>
<evidence type="ECO:0000259" key="1">
    <source>
        <dbReference type="PROSITE" id="PS50191"/>
    </source>
</evidence>
<evidence type="ECO:0000313" key="3">
    <source>
        <dbReference type="Proteomes" id="UP001165065"/>
    </source>
</evidence>
<dbReference type="OrthoDB" id="4418812at2759"/>
<dbReference type="SMART" id="SM00516">
    <property type="entry name" value="SEC14"/>
    <property type="match status" value="1"/>
</dbReference>
<dbReference type="InterPro" id="IPR001251">
    <property type="entry name" value="CRAL-TRIO_dom"/>
</dbReference>